<evidence type="ECO:0000256" key="6">
    <source>
        <dbReference type="ARBA" id="ARBA00022989"/>
    </source>
</evidence>
<dbReference type="InterPro" id="IPR037272">
    <property type="entry name" value="SNS_sf"/>
</dbReference>
<organism evidence="10 11">
    <name type="scientific">Amphibalanus amphitrite</name>
    <name type="common">Striped barnacle</name>
    <name type="synonym">Balanus amphitrite</name>
    <dbReference type="NCBI Taxonomy" id="1232801"/>
    <lineage>
        <taxon>Eukaryota</taxon>
        <taxon>Metazoa</taxon>
        <taxon>Ecdysozoa</taxon>
        <taxon>Arthropoda</taxon>
        <taxon>Crustacea</taxon>
        <taxon>Multicrustacea</taxon>
        <taxon>Cirripedia</taxon>
        <taxon>Thoracica</taxon>
        <taxon>Thoracicalcarea</taxon>
        <taxon>Balanomorpha</taxon>
        <taxon>Balanoidea</taxon>
        <taxon>Balanidae</taxon>
        <taxon>Amphibalaninae</taxon>
        <taxon>Amphibalanus</taxon>
    </lineage>
</organism>
<feature type="transmembrane region" description="Helical" evidence="9">
    <location>
        <begin position="101"/>
        <end position="123"/>
    </location>
</feature>
<dbReference type="SUPFAM" id="SSF161070">
    <property type="entry name" value="SNF-like"/>
    <property type="match status" value="1"/>
</dbReference>
<protein>
    <submittedName>
        <fullName evidence="10">Sodium-and chloride-dependent glycine transporter 2</fullName>
    </submittedName>
</protein>
<evidence type="ECO:0000313" key="11">
    <source>
        <dbReference type="Proteomes" id="UP000440578"/>
    </source>
</evidence>
<evidence type="ECO:0000256" key="5">
    <source>
        <dbReference type="ARBA" id="ARBA00022847"/>
    </source>
</evidence>
<dbReference type="AlphaFoldDB" id="A0A6A4WNA0"/>
<feature type="transmembrane region" description="Helical" evidence="9">
    <location>
        <begin position="144"/>
        <end position="166"/>
    </location>
</feature>
<dbReference type="Pfam" id="PF00209">
    <property type="entry name" value="SNF"/>
    <property type="match status" value="1"/>
</dbReference>
<sequence length="225" mass="25443">MRVVRALWPGLAFIAYPEAVSRLPVSPLWSVLFFSMLLTLGLGTQFTLLETVVSTVIDLAPDQLRKRHTWVLLGCSVFMFCCGLPMCTRGGLYILTLMDNYAGTFSALIVGMTEVLVVAHIYGADRLLDNIRTMIGHYPFHYSWWKWAWKVVSPTIVTALLLFSWIDHKPIQYGDYEFPLWATGVGWLISLTSVAMIPLVAVIKLARMDARLTLKQVRLLYISKA</sequence>
<dbReference type="PANTHER" id="PTHR11616">
    <property type="entry name" value="SODIUM/CHLORIDE DEPENDENT TRANSPORTER"/>
    <property type="match status" value="1"/>
</dbReference>
<evidence type="ECO:0000256" key="9">
    <source>
        <dbReference type="SAM" id="Phobius"/>
    </source>
</evidence>
<proteinExistence type="inferred from homology"/>
<keyword evidence="4 9" id="KW-0812">Transmembrane</keyword>
<dbReference type="OrthoDB" id="6581954at2759"/>
<dbReference type="PROSITE" id="PS50267">
    <property type="entry name" value="NA_NEUROTRAN_SYMP_3"/>
    <property type="match status" value="1"/>
</dbReference>
<feature type="binding site" evidence="8">
    <location>
        <position position="40"/>
    </location>
    <ligand>
        <name>Na(+)</name>
        <dbReference type="ChEBI" id="CHEBI:29101"/>
        <label>1</label>
    </ligand>
</feature>
<comment type="caution">
    <text evidence="10">The sequence shown here is derived from an EMBL/GenBank/DDBJ whole genome shotgun (WGS) entry which is preliminary data.</text>
</comment>
<accession>A0A6A4WNA0</accession>
<keyword evidence="11" id="KW-1185">Reference proteome</keyword>
<evidence type="ECO:0000256" key="7">
    <source>
        <dbReference type="ARBA" id="ARBA00023136"/>
    </source>
</evidence>
<reference evidence="10 11" key="1">
    <citation type="submission" date="2019-07" db="EMBL/GenBank/DDBJ databases">
        <title>Draft genome assembly of a fouling barnacle, Amphibalanus amphitrite (Darwin, 1854): The first reference genome for Thecostraca.</title>
        <authorList>
            <person name="Kim W."/>
        </authorList>
    </citation>
    <scope>NUCLEOTIDE SEQUENCE [LARGE SCALE GENOMIC DNA]</scope>
    <source>
        <strain evidence="10">SNU_AA5</strain>
        <tissue evidence="10">Soma without cirri and trophi</tissue>
    </source>
</reference>
<dbReference type="InterPro" id="IPR000175">
    <property type="entry name" value="Na/ntran_symport"/>
</dbReference>
<dbReference type="PRINTS" id="PR00176">
    <property type="entry name" value="NANEUSMPORT"/>
</dbReference>
<dbReference type="EMBL" id="VIIS01000565">
    <property type="protein sequence ID" value="KAF0307523.1"/>
    <property type="molecule type" value="Genomic_DNA"/>
</dbReference>
<evidence type="ECO:0000256" key="2">
    <source>
        <dbReference type="ARBA" id="ARBA00006459"/>
    </source>
</evidence>
<feature type="transmembrane region" description="Helical" evidence="9">
    <location>
        <begin position="70"/>
        <end position="95"/>
    </location>
</feature>
<keyword evidence="6 9" id="KW-1133">Transmembrane helix</keyword>
<evidence type="ECO:0000256" key="1">
    <source>
        <dbReference type="ARBA" id="ARBA00004141"/>
    </source>
</evidence>
<dbReference type="GO" id="GO:0005886">
    <property type="term" value="C:plasma membrane"/>
    <property type="evidence" value="ECO:0007669"/>
    <property type="project" value="TreeGrafter"/>
</dbReference>
<feature type="transmembrane region" description="Helical" evidence="9">
    <location>
        <begin position="178"/>
        <end position="203"/>
    </location>
</feature>
<keyword evidence="7 9" id="KW-0472">Membrane</keyword>
<evidence type="ECO:0000256" key="3">
    <source>
        <dbReference type="ARBA" id="ARBA00022448"/>
    </source>
</evidence>
<comment type="similarity">
    <text evidence="2">Belongs to the sodium:neurotransmitter symporter (SNF) (TC 2.A.22) family.</text>
</comment>
<dbReference type="GO" id="GO:0015375">
    <property type="term" value="F:glycine:sodium symporter activity"/>
    <property type="evidence" value="ECO:0007669"/>
    <property type="project" value="TreeGrafter"/>
</dbReference>
<evidence type="ECO:0000256" key="4">
    <source>
        <dbReference type="ARBA" id="ARBA00022692"/>
    </source>
</evidence>
<dbReference type="Proteomes" id="UP000440578">
    <property type="component" value="Unassembled WGS sequence"/>
</dbReference>
<keyword evidence="5" id="KW-0769">Symport</keyword>
<dbReference type="GO" id="GO:0046872">
    <property type="term" value="F:metal ion binding"/>
    <property type="evidence" value="ECO:0007669"/>
    <property type="project" value="UniProtKB-KW"/>
</dbReference>
<dbReference type="PANTHER" id="PTHR11616:SF240">
    <property type="entry name" value="BLOATED TUBULES, ISOFORM B-RELATED"/>
    <property type="match status" value="1"/>
</dbReference>
<evidence type="ECO:0000256" key="8">
    <source>
        <dbReference type="PIRSR" id="PIRSR600175-1"/>
    </source>
</evidence>
<name>A0A6A4WNA0_AMPAM</name>
<gene>
    <name evidence="10" type="primary">slc6a5_2</name>
    <name evidence="10" type="ORF">FJT64_021169</name>
</gene>
<keyword evidence="3" id="KW-0813">Transport</keyword>
<keyword evidence="8" id="KW-0915">Sodium</keyword>
<comment type="subcellular location">
    <subcellularLocation>
        <location evidence="1">Membrane</location>
        <topology evidence="1">Multi-pass membrane protein</topology>
    </subcellularLocation>
</comment>
<feature type="transmembrane region" description="Helical" evidence="9">
    <location>
        <begin position="27"/>
        <end position="49"/>
    </location>
</feature>
<evidence type="ECO:0000313" key="10">
    <source>
        <dbReference type="EMBL" id="KAF0307523.1"/>
    </source>
</evidence>
<keyword evidence="8" id="KW-0479">Metal-binding</keyword>